<sequence length="357" mass="41822">MIFKKILPKWFFSDFFLDWKLENWQEIYKNQTCLLNIYYQGCYRSLPQVIVFDNTKENLDLSKINFQLTSHKFQIDESLEAEKIFKLYKQFIYLHKRKLFNETCLRLVSIKVQQKSTNSKCILFQLQTSDYFDYVQTNLCLDAKLNKNHISLREKVHIRDNNYQLEELEDSPLANILGINILIFTSDGTLILQKRSAHTLVRPNQICSSASGTLTKADVPTYQQEFSADKLLPAFLREMFEEIGLEPSSITESSVKFLGVLRELNRGGQPELFLSAYIDSDKNQVVDAYRNAIDKFESIYLLFFEMGSLANEPLDSLERQSKFLSKVDELIEQYEKTIAVPLMAHLALWCRSRLNWF</sequence>
<evidence type="ECO:0000256" key="4">
    <source>
        <dbReference type="ARBA" id="ARBA00022842"/>
    </source>
</evidence>
<dbReference type="Proteomes" id="UP001483337">
    <property type="component" value="Chromosome"/>
</dbReference>
<organism evidence="5 6">
    <name type="scientific">Okeanomitos corallinicola TIOX110</name>
    <dbReference type="NCBI Taxonomy" id="3133117"/>
    <lineage>
        <taxon>Bacteria</taxon>
        <taxon>Bacillati</taxon>
        <taxon>Cyanobacteriota</taxon>
        <taxon>Cyanophyceae</taxon>
        <taxon>Nostocales</taxon>
        <taxon>Aphanizomenonaceae</taxon>
        <taxon>Okeanomitos</taxon>
    </lineage>
</organism>
<dbReference type="Gene3D" id="3.90.79.10">
    <property type="entry name" value="Nucleoside Triphosphate Pyrophosphohydrolase"/>
    <property type="match status" value="1"/>
</dbReference>
<dbReference type="SUPFAM" id="SSF55811">
    <property type="entry name" value="Nudix"/>
    <property type="match status" value="1"/>
</dbReference>
<keyword evidence="6" id="KW-1185">Reference proteome</keyword>
<evidence type="ECO:0000313" key="5">
    <source>
        <dbReference type="EMBL" id="WZB85961.1"/>
    </source>
</evidence>
<protein>
    <recommendedName>
        <fullName evidence="7">Nudix hydrolase domain-containing protein</fullName>
    </recommendedName>
</protein>
<accession>A0ABZ2ULC4</accession>
<keyword evidence="2" id="KW-0479">Metal-binding</keyword>
<keyword evidence="4" id="KW-0460">Magnesium</keyword>
<evidence type="ECO:0000256" key="2">
    <source>
        <dbReference type="ARBA" id="ARBA00022723"/>
    </source>
</evidence>
<dbReference type="RefSeq" id="WP_353928878.1">
    <property type="nucleotide sequence ID" value="NZ_CP150886.1"/>
</dbReference>
<keyword evidence="3" id="KW-0378">Hydrolase</keyword>
<reference evidence="5 6" key="1">
    <citation type="submission" date="2024-04" db="EMBL/GenBank/DDBJ databases">
        <title>Okeanomitos corallinicola gen. &amp; sp. nov. (Nostocales, Cyanobacteria), a new toxic marine heterocyst-forming cyanobacterium from a coral reef.</title>
        <authorList>
            <person name="Li H."/>
            <person name="Li R."/>
            <person name="Kang J."/>
            <person name="Hii K.S."/>
            <person name="Mohamed H.F."/>
            <person name="Xu X."/>
            <person name="Luo Z."/>
        </authorList>
    </citation>
    <scope>NUCLEOTIDE SEQUENCE [LARGE SCALE GENOMIC DNA]</scope>
    <source>
        <strain evidence="5 6">TIOX110</strain>
    </source>
</reference>
<evidence type="ECO:0008006" key="7">
    <source>
        <dbReference type="Google" id="ProtNLM"/>
    </source>
</evidence>
<proteinExistence type="predicted"/>
<dbReference type="PANTHER" id="PTHR31835">
    <property type="entry name" value="URIDINE DIPHOSPHATE GLUCOSE PYROPHOSPHATASE"/>
    <property type="match status" value="1"/>
</dbReference>
<evidence type="ECO:0000256" key="3">
    <source>
        <dbReference type="ARBA" id="ARBA00022801"/>
    </source>
</evidence>
<dbReference type="InterPro" id="IPR055295">
    <property type="entry name" value="NUDT22/NUDT9-like"/>
</dbReference>
<comment type="cofactor">
    <cofactor evidence="1">
        <name>Mg(2+)</name>
        <dbReference type="ChEBI" id="CHEBI:18420"/>
    </cofactor>
</comment>
<name>A0ABZ2ULC4_9CYAN</name>
<gene>
    <name evidence="5" type="ORF">WJM97_11065</name>
</gene>
<evidence type="ECO:0000256" key="1">
    <source>
        <dbReference type="ARBA" id="ARBA00001946"/>
    </source>
</evidence>
<dbReference type="InterPro" id="IPR015797">
    <property type="entry name" value="NUDIX_hydrolase-like_dom_sf"/>
</dbReference>
<evidence type="ECO:0000313" key="6">
    <source>
        <dbReference type="Proteomes" id="UP001483337"/>
    </source>
</evidence>
<dbReference type="EMBL" id="CP150886">
    <property type="protein sequence ID" value="WZB85961.1"/>
    <property type="molecule type" value="Genomic_DNA"/>
</dbReference>
<dbReference type="PANTHER" id="PTHR31835:SF1">
    <property type="entry name" value="URIDINE DIPHOSPHATE GLUCOSE PYROPHOSPHATASE NUDT22"/>
    <property type="match status" value="1"/>
</dbReference>